<dbReference type="Proteomes" id="UP000468687">
    <property type="component" value="Unassembled WGS sequence"/>
</dbReference>
<dbReference type="EMBL" id="JAAGXA010000010">
    <property type="protein sequence ID" value="NEN79470.1"/>
    <property type="molecule type" value="Genomic_DNA"/>
</dbReference>
<dbReference type="PROSITE" id="PS51257">
    <property type="entry name" value="PROKAR_LIPOPROTEIN"/>
    <property type="match status" value="1"/>
</dbReference>
<proteinExistence type="predicted"/>
<reference evidence="1 2" key="1">
    <citation type="journal article" date="2014" name="Int. J. Syst. Evol. Microbiol.">
        <title>Nocardioides zeae sp. nov., isolated from the stem of Zea mays.</title>
        <authorList>
            <person name="Glaeser S.P."/>
            <person name="McInroy J.A."/>
            <person name="Busse H.J."/>
            <person name="Kampfer P."/>
        </authorList>
    </citation>
    <scope>NUCLEOTIDE SEQUENCE [LARGE SCALE GENOMIC DNA]</scope>
    <source>
        <strain evidence="1 2">JCM 30728</strain>
    </source>
</reference>
<comment type="caution">
    <text evidence="1">The sequence shown here is derived from an EMBL/GenBank/DDBJ whole genome shotgun (WGS) entry which is preliminary data.</text>
</comment>
<evidence type="ECO:0008006" key="3">
    <source>
        <dbReference type="Google" id="ProtNLM"/>
    </source>
</evidence>
<keyword evidence="2" id="KW-1185">Reference proteome</keyword>
<protein>
    <recommendedName>
        <fullName evidence="3">Lipoprotein</fullName>
    </recommendedName>
</protein>
<dbReference type="RefSeq" id="WP_163773024.1">
    <property type="nucleotide sequence ID" value="NZ_JAAGXA010000010.1"/>
</dbReference>
<organism evidence="1 2">
    <name type="scientific">Nocardioides zeae</name>
    <dbReference type="NCBI Taxonomy" id="1457234"/>
    <lineage>
        <taxon>Bacteria</taxon>
        <taxon>Bacillati</taxon>
        <taxon>Actinomycetota</taxon>
        <taxon>Actinomycetes</taxon>
        <taxon>Propionibacteriales</taxon>
        <taxon>Nocardioidaceae</taxon>
        <taxon>Nocardioides</taxon>
    </lineage>
</organism>
<gene>
    <name evidence="1" type="ORF">G3T38_14405</name>
</gene>
<evidence type="ECO:0000313" key="1">
    <source>
        <dbReference type="EMBL" id="NEN79470.1"/>
    </source>
</evidence>
<accession>A0A6P0HMF3</accession>
<name>A0A6P0HMF3_9ACTN</name>
<sequence>MRLAPRNTGSALACGAASVLLLVSGCATEESASPDLIDGADFIRNQPTSTDESIVEGASTQTILNHESLADAAQSAVRVEVESAAEYDYLDVPHTLSRARVLETIGGQDLTGKTLEIWQVGTASAPMESLARPLRDGAEYVIYTEPFHLEPGKSTDQWVIVAQGSWKLAAGNSFNLDVATEDPAQLAARGIDPEVLDDVAPDQAEELRTQVWDLQLAASPEQLESSVAQAWAR</sequence>
<dbReference type="AlphaFoldDB" id="A0A6P0HMF3"/>
<evidence type="ECO:0000313" key="2">
    <source>
        <dbReference type="Proteomes" id="UP000468687"/>
    </source>
</evidence>